<name>A0A5D0RKL0_9RHOB</name>
<comment type="caution">
    <text evidence="1">The sequence shown here is derived from an EMBL/GenBank/DDBJ whole genome shotgun (WGS) entry which is preliminary data.</text>
</comment>
<dbReference type="Proteomes" id="UP000322080">
    <property type="component" value="Unassembled WGS sequence"/>
</dbReference>
<evidence type="ECO:0000313" key="2">
    <source>
        <dbReference type="Proteomes" id="UP000322080"/>
    </source>
</evidence>
<accession>A0A5D0RKL0</accession>
<gene>
    <name evidence="1" type="ORF">FVF75_08280</name>
</gene>
<sequence>MIAFVKRLWAAAPVATLVLGLALTAAGLFAVRGVAFWVYWSDPARHEQAIEPWMTPGYIAHSWRVPRGVVIEALDAPVPPPDGPINLDELAALRGVTVDDLIAEAEAAIAAWRAAHPDLDGGGR</sequence>
<organism evidence="1 2">
    <name type="scientific">Maritimibacter fusiformis</name>
    <dbReference type="NCBI Taxonomy" id="2603819"/>
    <lineage>
        <taxon>Bacteria</taxon>
        <taxon>Pseudomonadati</taxon>
        <taxon>Pseudomonadota</taxon>
        <taxon>Alphaproteobacteria</taxon>
        <taxon>Rhodobacterales</taxon>
        <taxon>Roseobacteraceae</taxon>
        <taxon>Maritimibacter</taxon>
    </lineage>
</organism>
<protein>
    <submittedName>
        <fullName evidence="1">Uncharacterized protein</fullName>
    </submittedName>
</protein>
<proteinExistence type="predicted"/>
<reference evidence="1 2" key="1">
    <citation type="submission" date="2019-08" db="EMBL/GenBank/DDBJ databases">
        <title>Identification of a novel species of the genus Boseongicola.</title>
        <authorList>
            <person name="Zhang X.-Q."/>
        </authorList>
    </citation>
    <scope>NUCLEOTIDE SEQUENCE [LARGE SCALE GENOMIC DNA]</scope>
    <source>
        <strain evidence="1 2">HY14</strain>
    </source>
</reference>
<dbReference type="EMBL" id="VSIY01000005">
    <property type="protein sequence ID" value="TYB81699.1"/>
    <property type="molecule type" value="Genomic_DNA"/>
</dbReference>
<keyword evidence="2" id="KW-1185">Reference proteome</keyword>
<dbReference type="AlphaFoldDB" id="A0A5D0RKL0"/>
<evidence type="ECO:0000313" key="1">
    <source>
        <dbReference type="EMBL" id="TYB81699.1"/>
    </source>
</evidence>
<dbReference type="RefSeq" id="WP_148377507.1">
    <property type="nucleotide sequence ID" value="NZ_VSIY01000005.1"/>
</dbReference>